<feature type="chain" id="PRO_5043564841" evidence="1">
    <location>
        <begin position="17"/>
        <end position="239"/>
    </location>
</feature>
<dbReference type="Proteomes" id="UP001458880">
    <property type="component" value="Unassembled WGS sequence"/>
</dbReference>
<dbReference type="EMBL" id="JASPKY010000638">
    <property type="protein sequence ID" value="KAK9687506.1"/>
    <property type="molecule type" value="Genomic_DNA"/>
</dbReference>
<comment type="caution">
    <text evidence="2">The sequence shown here is derived from an EMBL/GenBank/DDBJ whole genome shotgun (WGS) entry which is preliminary data.</text>
</comment>
<keyword evidence="3" id="KW-1185">Reference proteome</keyword>
<organism evidence="2 3">
    <name type="scientific">Popillia japonica</name>
    <name type="common">Japanese beetle</name>
    <dbReference type="NCBI Taxonomy" id="7064"/>
    <lineage>
        <taxon>Eukaryota</taxon>
        <taxon>Metazoa</taxon>
        <taxon>Ecdysozoa</taxon>
        <taxon>Arthropoda</taxon>
        <taxon>Hexapoda</taxon>
        <taxon>Insecta</taxon>
        <taxon>Pterygota</taxon>
        <taxon>Neoptera</taxon>
        <taxon>Endopterygota</taxon>
        <taxon>Coleoptera</taxon>
        <taxon>Polyphaga</taxon>
        <taxon>Scarabaeiformia</taxon>
        <taxon>Scarabaeidae</taxon>
        <taxon>Rutelinae</taxon>
        <taxon>Popillia</taxon>
    </lineage>
</organism>
<reference evidence="2 3" key="1">
    <citation type="journal article" date="2024" name="BMC Genomics">
        <title>De novo assembly and annotation of Popillia japonica's genome with initial clues to its potential as an invasive pest.</title>
        <authorList>
            <person name="Cucini C."/>
            <person name="Boschi S."/>
            <person name="Funari R."/>
            <person name="Cardaioli E."/>
            <person name="Iannotti N."/>
            <person name="Marturano G."/>
            <person name="Paoli F."/>
            <person name="Bruttini M."/>
            <person name="Carapelli A."/>
            <person name="Frati F."/>
            <person name="Nardi F."/>
        </authorList>
    </citation>
    <scope>NUCLEOTIDE SEQUENCE [LARGE SCALE GENOMIC DNA]</scope>
    <source>
        <strain evidence="2">DMR45628</strain>
    </source>
</reference>
<dbReference type="InterPro" id="IPR010562">
    <property type="entry name" value="Haemolymph_juvenile_hormone-bd"/>
</dbReference>
<sequence length="239" mass="27312">MKLALFLLCHTLAATANHVLPWYIKQCSISDPNLNQCILRNGNLAIPEMVKGDCFFNNPISVPLFVPEINLLGDDFTASLRSVYVRGFETFKLTDVGFNLANRDQFIVVESPILEISADYIIYDRNKLIRSVQGGGKLEAVLHQNIANYTPTVEQRQENGKIYLNLLSDNLRLTTKKIYHEFSGIYSNYYGNLNWFIKKQKIIIDEKLRPAMAKLLLNYLSNITINLSKKLSVFEIFTP</sequence>
<dbReference type="PANTHER" id="PTHR11008:SF32">
    <property type="entry name" value="CIRCADIAN CLOCK-CONTROLLED PROTEIN DAYWAKE-RELATED"/>
    <property type="match status" value="1"/>
</dbReference>
<dbReference type="AlphaFoldDB" id="A0AAW1IDE7"/>
<name>A0AAW1IDE7_POPJA</name>
<protein>
    <submittedName>
        <fullName evidence="2">Hemolymph juvenile hormone binding protein (JHBP)</fullName>
    </submittedName>
</protein>
<evidence type="ECO:0000256" key="1">
    <source>
        <dbReference type="SAM" id="SignalP"/>
    </source>
</evidence>
<gene>
    <name evidence="2" type="ORF">QE152_g36223</name>
</gene>
<proteinExistence type="predicted"/>
<dbReference type="GO" id="GO:0005615">
    <property type="term" value="C:extracellular space"/>
    <property type="evidence" value="ECO:0007669"/>
    <property type="project" value="TreeGrafter"/>
</dbReference>
<evidence type="ECO:0000313" key="3">
    <source>
        <dbReference type="Proteomes" id="UP001458880"/>
    </source>
</evidence>
<dbReference type="SMART" id="SM00700">
    <property type="entry name" value="JHBP"/>
    <property type="match status" value="1"/>
</dbReference>
<feature type="signal peptide" evidence="1">
    <location>
        <begin position="1"/>
        <end position="16"/>
    </location>
</feature>
<dbReference type="PANTHER" id="PTHR11008">
    <property type="entry name" value="PROTEIN TAKEOUT-LIKE PROTEIN"/>
    <property type="match status" value="1"/>
</dbReference>
<keyword evidence="1" id="KW-0732">Signal</keyword>
<dbReference type="InterPro" id="IPR038606">
    <property type="entry name" value="To_sf"/>
</dbReference>
<evidence type="ECO:0000313" key="2">
    <source>
        <dbReference type="EMBL" id="KAK9687506.1"/>
    </source>
</evidence>
<dbReference type="Pfam" id="PF06585">
    <property type="entry name" value="JHBP"/>
    <property type="match status" value="1"/>
</dbReference>
<accession>A0AAW1IDE7</accession>
<dbReference type="Gene3D" id="3.15.10.30">
    <property type="entry name" value="Haemolymph juvenile hormone binding protein"/>
    <property type="match status" value="1"/>
</dbReference>